<evidence type="ECO:0000256" key="4">
    <source>
        <dbReference type="ARBA" id="ARBA00022679"/>
    </source>
</evidence>
<proteinExistence type="predicted"/>
<dbReference type="EC" id="2.7.13.3" evidence="2"/>
<protein>
    <recommendedName>
        <fullName evidence="2">histidine kinase</fullName>
        <ecNumber evidence="2">2.7.13.3</ecNumber>
    </recommendedName>
</protein>
<dbReference type="PANTHER" id="PTHR43547">
    <property type="entry name" value="TWO-COMPONENT HISTIDINE KINASE"/>
    <property type="match status" value="1"/>
</dbReference>
<reference evidence="7 8" key="1">
    <citation type="submission" date="2018-12" db="EMBL/GenBank/DDBJ databases">
        <authorList>
            <person name="Lunina O.N."/>
            <person name="Grouzdev D.S."/>
            <person name="Gorlenko V.M."/>
            <person name="Savvichev A.S."/>
        </authorList>
    </citation>
    <scope>NUCLEOTIDE SEQUENCE [LARGE SCALE GENOMIC DNA]</scope>
    <source>
        <strain evidence="7 8">BrKhr-17</strain>
    </source>
</reference>
<dbReference type="RefSeq" id="WP_126384620.1">
    <property type="nucleotide sequence ID" value="NZ_RXYK01000008.1"/>
</dbReference>
<dbReference type="InterPro" id="IPR036097">
    <property type="entry name" value="HisK_dim/P_sf"/>
</dbReference>
<dbReference type="EMBL" id="RXYK01000008">
    <property type="protein sequence ID" value="RTY37787.1"/>
    <property type="molecule type" value="Genomic_DNA"/>
</dbReference>
<dbReference type="Pfam" id="PF13426">
    <property type="entry name" value="PAS_9"/>
    <property type="match status" value="1"/>
</dbReference>
<evidence type="ECO:0000256" key="5">
    <source>
        <dbReference type="ARBA" id="ARBA00022777"/>
    </source>
</evidence>
<dbReference type="InterPro" id="IPR036890">
    <property type="entry name" value="HATPase_C_sf"/>
</dbReference>
<organism evidence="7 8">
    <name type="scientific">Chlorobium phaeovibrioides</name>
    <dbReference type="NCBI Taxonomy" id="1094"/>
    <lineage>
        <taxon>Bacteria</taxon>
        <taxon>Pseudomonadati</taxon>
        <taxon>Chlorobiota</taxon>
        <taxon>Chlorobiia</taxon>
        <taxon>Chlorobiales</taxon>
        <taxon>Chlorobiaceae</taxon>
        <taxon>Chlorobium/Pelodictyon group</taxon>
        <taxon>Chlorobium</taxon>
    </lineage>
</organism>
<dbReference type="SUPFAM" id="SSF55785">
    <property type="entry name" value="PYP-like sensor domain (PAS domain)"/>
    <property type="match status" value="1"/>
</dbReference>
<dbReference type="Gene3D" id="3.30.450.20">
    <property type="entry name" value="PAS domain"/>
    <property type="match status" value="1"/>
</dbReference>
<dbReference type="FunFam" id="3.30.565.10:FF:000006">
    <property type="entry name" value="Sensor histidine kinase WalK"/>
    <property type="match status" value="1"/>
</dbReference>
<gene>
    <name evidence="7" type="ORF">EKD02_06585</name>
</gene>
<keyword evidence="4" id="KW-0808">Transferase</keyword>
<dbReference type="PROSITE" id="PS50109">
    <property type="entry name" value="HIS_KIN"/>
    <property type="match status" value="1"/>
</dbReference>
<evidence type="ECO:0000259" key="6">
    <source>
        <dbReference type="PROSITE" id="PS50109"/>
    </source>
</evidence>
<dbReference type="Gene3D" id="1.10.287.130">
    <property type="match status" value="1"/>
</dbReference>
<accession>A0A432AU36</accession>
<dbReference type="SUPFAM" id="SSF55874">
    <property type="entry name" value="ATPase domain of HSP90 chaperone/DNA topoisomerase II/histidine kinase"/>
    <property type="match status" value="1"/>
</dbReference>
<dbReference type="CDD" id="cd00082">
    <property type="entry name" value="HisKA"/>
    <property type="match status" value="1"/>
</dbReference>
<dbReference type="InterPro" id="IPR003661">
    <property type="entry name" value="HisK_dim/P_dom"/>
</dbReference>
<dbReference type="SUPFAM" id="SSF47384">
    <property type="entry name" value="Homodimeric domain of signal transducing histidine kinase"/>
    <property type="match status" value="1"/>
</dbReference>
<evidence type="ECO:0000313" key="7">
    <source>
        <dbReference type="EMBL" id="RTY37787.1"/>
    </source>
</evidence>
<evidence type="ECO:0000256" key="1">
    <source>
        <dbReference type="ARBA" id="ARBA00000085"/>
    </source>
</evidence>
<comment type="caution">
    <text evidence="7">The sequence shown here is derived from an EMBL/GenBank/DDBJ whole genome shotgun (WGS) entry which is preliminary data.</text>
</comment>
<dbReference type="InterPro" id="IPR005467">
    <property type="entry name" value="His_kinase_dom"/>
</dbReference>
<dbReference type="Pfam" id="PF02518">
    <property type="entry name" value="HATPase_c"/>
    <property type="match status" value="1"/>
</dbReference>
<dbReference type="SMART" id="SM00387">
    <property type="entry name" value="HATPase_c"/>
    <property type="match status" value="1"/>
</dbReference>
<feature type="domain" description="Histidine kinase" evidence="6">
    <location>
        <begin position="145"/>
        <end position="365"/>
    </location>
</feature>
<dbReference type="Proteomes" id="UP000279908">
    <property type="component" value="Unassembled WGS sequence"/>
</dbReference>
<evidence type="ECO:0000313" key="8">
    <source>
        <dbReference type="Proteomes" id="UP000279908"/>
    </source>
</evidence>
<evidence type="ECO:0000256" key="2">
    <source>
        <dbReference type="ARBA" id="ARBA00012438"/>
    </source>
</evidence>
<dbReference type="Gene3D" id="3.30.565.10">
    <property type="entry name" value="Histidine kinase-like ATPase, C-terminal domain"/>
    <property type="match status" value="1"/>
</dbReference>
<sequence>MSQQTQSKPDTILFKHAPAPMWLQQGSIVIDANSRALDLFQGPGSERLIGTDITTLLSDCGQDGGDASLEALALFRDVENGNDATADWRCRKPDGSQMDLHTEMSPVDLDGQRFILIVAFDQSRLNRDREAMQTQRRQMQNFIGNFSHELRTSLFSILGFTSVLRQDEAVLDTGQFREFLSILNIETLKISSLVEDVLSLSRITTGAGVLKKRPADLIAILEELAGTMAGQATRNGVALNKKLPDGPLTLFMDPDAIKRVFFNLIDNAVQHTPMGGWIELRADADTSRSSIIVKVIDSGLGIPARDLPHVFEQFYRVERSGFTPNGYGLGLSIAKQIVDAHEGSIAIESDEGAGTTTTVVIPFSNGIDGMASLPISESVS</sequence>
<dbReference type="SMART" id="SM00388">
    <property type="entry name" value="HisKA"/>
    <property type="match status" value="1"/>
</dbReference>
<name>A0A432AU36_CHLPH</name>
<comment type="catalytic activity">
    <reaction evidence="1">
        <text>ATP + protein L-histidine = ADP + protein N-phospho-L-histidine.</text>
        <dbReference type="EC" id="2.7.13.3"/>
    </reaction>
</comment>
<dbReference type="AlphaFoldDB" id="A0A432AU36"/>
<keyword evidence="3" id="KW-0597">Phosphoprotein</keyword>
<evidence type="ECO:0000256" key="3">
    <source>
        <dbReference type="ARBA" id="ARBA00022553"/>
    </source>
</evidence>
<dbReference type="GO" id="GO:0000155">
    <property type="term" value="F:phosphorelay sensor kinase activity"/>
    <property type="evidence" value="ECO:0007669"/>
    <property type="project" value="InterPro"/>
</dbReference>
<dbReference type="PRINTS" id="PR00344">
    <property type="entry name" value="BCTRLSENSOR"/>
</dbReference>
<dbReference type="InterPro" id="IPR004358">
    <property type="entry name" value="Sig_transdc_His_kin-like_C"/>
</dbReference>
<dbReference type="Pfam" id="PF00512">
    <property type="entry name" value="HisKA"/>
    <property type="match status" value="1"/>
</dbReference>
<dbReference type="InterPro" id="IPR003594">
    <property type="entry name" value="HATPase_dom"/>
</dbReference>
<dbReference type="PANTHER" id="PTHR43547:SF2">
    <property type="entry name" value="HYBRID SIGNAL TRANSDUCTION HISTIDINE KINASE C"/>
    <property type="match status" value="1"/>
</dbReference>
<dbReference type="InterPro" id="IPR035965">
    <property type="entry name" value="PAS-like_dom_sf"/>
</dbReference>
<dbReference type="InterPro" id="IPR000014">
    <property type="entry name" value="PAS"/>
</dbReference>
<dbReference type="CDD" id="cd00075">
    <property type="entry name" value="HATPase"/>
    <property type="match status" value="1"/>
</dbReference>
<keyword evidence="5 7" id="KW-0418">Kinase</keyword>